<keyword evidence="2" id="KW-0812">Transmembrane</keyword>
<dbReference type="InterPro" id="IPR010982">
    <property type="entry name" value="Lambda_DNA-bd_dom_sf"/>
</dbReference>
<evidence type="ECO:0000313" key="4">
    <source>
        <dbReference type="EMBL" id="KRN77291.1"/>
    </source>
</evidence>
<keyword evidence="5" id="KW-1185">Reference proteome</keyword>
<dbReference type="SMART" id="SM00530">
    <property type="entry name" value="HTH_XRE"/>
    <property type="match status" value="1"/>
</dbReference>
<dbReference type="PANTHER" id="PTHR46558:SF4">
    <property type="entry name" value="DNA-BIDING PHAGE PROTEIN"/>
    <property type="match status" value="1"/>
</dbReference>
<comment type="caution">
    <text evidence="4">The sequence shown here is derived from an EMBL/GenBank/DDBJ whole genome shotgun (WGS) entry which is preliminary data.</text>
</comment>
<feature type="transmembrane region" description="Helical" evidence="2">
    <location>
        <begin position="155"/>
        <end position="173"/>
    </location>
</feature>
<reference evidence="4 5" key="1">
    <citation type="journal article" date="2015" name="Genome Announc.">
        <title>Expanding the biotechnology potential of lactobacilli through comparative genomics of 213 strains and associated genera.</title>
        <authorList>
            <person name="Sun Z."/>
            <person name="Harris H.M."/>
            <person name="McCann A."/>
            <person name="Guo C."/>
            <person name="Argimon S."/>
            <person name="Zhang W."/>
            <person name="Yang X."/>
            <person name="Jeffery I.B."/>
            <person name="Cooney J.C."/>
            <person name="Kagawa T.F."/>
            <person name="Liu W."/>
            <person name="Song Y."/>
            <person name="Salvetti E."/>
            <person name="Wrobel A."/>
            <person name="Rasinkangas P."/>
            <person name="Parkhill J."/>
            <person name="Rea M.C."/>
            <person name="O'Sullivan O."/>
            <person name="Ritari J."/>
            <person name="Douillard F.P."/>
            <person name="Paul Ross R."/>
            <person name="Yang R."/>
            <person name="Briner A.E."/>
            <person name="Felis G.E."/>
            <person name="de Vos W.M."/>
            <person name="Barrangou R."/>
            <person name="Klaenhammer T.R."/>
            <person name="Caufield P.W."/>
            <person name="Cui Y."/>
            <person name="Zhang H."/>
            <person name="O'Toole P.W."/>
        </authorList>
    </citation>
    <scope>NUCLEOTIDE SEQUENCE [LARGE SCALE GENOMIC DNA]</scope>
    <source>
        <strain evidence="4 5">DSM 20014</strain>
    </source>
</reference>
<dbReference type="AlphaFoldDB" id="A0A0R2JJ32"/>
<dbReference type="PROSITE" id="PS51257">
    <property type="entry name" value="PROKAR_LIPOPROTEIN"/>
    <property type="match status" value="1"/>
</dbReference>
<dbReference type="InterPro" id="IPR001387">
    <property type="entry name" value="Cro/C1-type_HTH"/>
</dbReference>
<feature type="transmembrane region" description="Helical" evidence="2">
    <location>
        <begin position="124"/>
        <end position="143"/>
    </location>
</feature>
<evidence type="ECO:0000256" key="1">
    <source>
        <dbReference type="ARBA" id="ARBA00023125"/>
    </source>
</evidence>
<keyword evidence="2" id="KW-1133">Transmembrane helix</keyword>
<organism evidence="4 5">
    <name type="scientific">Weissella minor</name>
    <dbReference type="NCBI Taxonomy" id="1620"/>
    <lineage>
        <taxon>Bacteria</taxon>
        <taxon>Bacillati</taxon>
        <taxon>Bacillota</taxon>
        <taxon>Bacilli</taxon>
        <taxon>Lactobacillales</taxon>
        <taxon>Lactobacillaceae</taxon>
        <taxon>Weissella</taxon>
    </lineage>
</organism>
<evidence type="ECO:0000313" key="5">
    <source>
        <dbReference type="Proteomes" id="UP000051673"/>
    </source>
</evidence>
<keyword evidence="2" id="KW-0472">Membrane</keyword>
<dbReference type="PANTHER" id="PTHR46558">
    <property type="entry name" value="TRACRIPTIONAL REGULATORY PROTEIN-RELATED-RELATED"/>
    <property type="match status" value="1"/>
</dbReference>
<gene>
    <name evidence="4" type="ORF">IV67_GL001646</name>
</gene>
<feature type="transmembrane region" description="Helical" evidence="2">
    <location>
        <begin position="214"/>
        <end position="232"/>
    </location>
</feature>
<dbReference type="SUPFAM" id="SSF47413">
    <property type="entry name" value="lambda repressor-like DNA-binding domains"/>
    <property type="match status" value="1"/>
</dbReference>
<protein>
    <recommendedName>
        <fullName evidence="3">HTH cro/C1-type domain-containing protein</fullName>
    </recommendedName>
</protein>
<dbReference type="PATRIC" id="fig|1620.3.peg.1683"/>
<sequence length="233" mass="26973">MIFHKISYCQVAVMLLSCVFVYDYQKGDLLIMNRTQVSQLRKQHGWTQEMLAEHAYVTVRTIQRLEAGEEVNKDTLNSVASALNVSINDLFETIDDESTELKVRELSKNRTLQMNQRNTEYQTYKLLLIAFIFLFLSLFGFYISTINGDNQNVLGILWVFSILLCIALARYFLKGYLSQKMDQKYPLTIGVPVNDTNDKHDEPINNGWQFLARYWWIVFPIAGVLTGLISSFN</sequence>
<dbReference type="Pfam" id="PF01381">
    <property type="entry name" value="HTH_3"/>
    <property type="match status" value="1"/>
</dbReference>
<dbReference type="Proteomes" id="UP000051673">
    <property type="component" value="Unassembled WGS sequence"/>
</dbReference>
<dbReference type="EMBL" id="JQCD01000021">
    <property type="protein sequence ID" value="KRN77291.1"/>
    <property type="molecule type" value="Genomic_DNA"/>
</dbReference>
<proteinExistence type="predicted"/>
<dbReference type="GO" id="GO:0003677">
    <property type="term" value="F:DNA binding"/>
    <property type="evidence" value="ECO:0007669"/>
    <property type="project" value="UniProtKB-KW"/>
</dbReference>
<dbReference type="Gene3D" id="1.10.260.40">
    <property type="entry name" value="lambda repressor-like DNA-binding domains"/>
    <property type="match status" value="1"/>
</dbReference>
<evidence type="ECO:0000259" key="3">
    <source>
        <dbReference type="PROSITE" id="PS50943"/>
    </source>
</evidence>
<feature type="domain" description="HTH cro/C1-type" evidence="3">
    <location>
        <begin position="37"/>
        <end position="90"/>
    </location>
</feature>
<accession>A0A0R2JJ32</accession>
<evidence type="ECO:0000256" key="2">
    <source>
        <dbReference type="SAM" id="Phobius"/>
    </source>
</evidence>
<name>A0A0R2JJ32_9LACO</name>
<keyword evidence="1" id="KW-0238">DNA-binding</keyword>
<dbReference type="CDD" id="cd00093">
    <property type="entry name" value="HTH_XRE"/>
    <property type="match status" value="1"/>
</dbReference>
<dbReference type="STRING" id="1620.IV67_GL001646"/>
<dbReference type="PROSITE" id="PS50943">
    <property type="entry name" value="HTH_CROC1"/>
    <property type="match status" value="1"/>
</dbReference>